<dbReference type="EMBL" id="JANEYG010000095">
    <property type="protein sequence ID" value="KAJ8913355.1"/>
    <property type="molecule type" value="Genomic_DNA"/>
</dbReference>
<comment type="caution">
    <text evidence="5">The sequence shown here is derived from an EMBL/GenBank/DDBJ whole genome shotgun (WGS) entry which is preliminary data.</text>
</comment>
<dbReference type="Pfam" id="PF13359">
    <property type="entry name" value="DDE_Tnp_4"/>
    <property type="match status" value="1"/>
</dbReference>
<evidence type="ECO:0000313" key="6">
    <source>
        <dbReference type="Proteomes" id="UP001159042"/>
    </source>
</evidence>
<accession>A0AAV8VH99</accession>
<dbReference type="GO" id="GO:0046872">
    <property type="term" value="F:metal ion binding"/>
    <property type="evidence" value="ECO:0007669"/>
    <property type="project" value="UniProtKB-KW"/>
</dbReference>
<evidence type="ECO:0000256" key="3">
    <source>
        <dbReference type="SAM" id="MobiDB-lite"/>
    </source>
</evidence>
<keyword evidence="2" id="KW-0479">Metal-binding</keyword>
<feature type="domain" description="DDE Tnp4" evidence="4">
    <location>
        <begin position="121"/>
        <end position="193"/>
    </location>
</feature>
<organism evidence="5 6">
    <name type="scientific">Exocentrus adspersus</name>
    <dbReference type="NCBI Taxonomy" id="1586481"/>
    <lineage>
        <taxon>Eukaryota</taxon>
        <taxon>Metazoa</taxon>
        <taxon>Ecdysozoa</taxon>
        <taxon>Arthropoda</taxon>
        <taxon>Hexapoda</taxon>
        <taxon>Insecta</taxon>
        <taxon>Pterygota</taxon>
        <taxon>Neoptera</taxon>
        <taxon>Endopterygota</taxon>
        <taxon>Coleoptera</taxon>
        <taxon>Polyphaga</taxon>
        <taxon>Cucujiformia</taxon>
        <taxon>Chrysomeloidea</taxon>
        <taxon>Cerambycidae</taxon>
        <taxon>Lamiinae</taxon>
        <taxon>Acanthocinini</taxon>
        <taxon>Exocentrus</taxon>
    </lineage>
</organism>
<evidence type="ECO:0000256" key="2">
    <source>
        <dbReference type="ARBA" id="ARBA00022723"/>
    </source>
</evidence>
<gene>
    <name evidence="5" type="ORF">NQ315_008745</name>
</gene>
<comment type="cofactor">
    <cofactor evidence="1">
        <name>a divalent metal cation</name>
        <dbReference type="ChEBI" id="CHEBI:60240"/>
    </cofactor>
</comment>
<sequence>MYHQAQILENCSSSDSSSNSSEDEATHLINVLPEILQHHQKNENYAEVIVPSYTDDEFRLHFKVPRIVCNNLAAEFSESDYFPKKNTGFQKISAEKSILIICWYATHEAAGFRDVADRFDIAMQAICDSKKRLRDVFIGYPGSVHDARVFRNSPLSNSLAAKCGDRFILADSAYPCRRHVLTPYRDNGNLTEKRK</sequence>
<name>A0AAV8VH99_9CUCU</name>
<feature type="region of interest" description="Disordered" evidence="3">
    <location>
        <begin position="1"/>
        <end position="23"/>
    </location>
</feature>
<proteinExistence type="predicted"/>
<dbReference type="InterPro" id="IPR027806">
    <property type="entry name" value="HARBI1_dom"/>
</dbReference>
<protein>
    <recommendedName>
        <fullName evidence="4">DDE Tnp4 domain-containing protein</fullName>
    </recommendedName>
</protein>
<dbReference type="AlphaFoldDB" id="A0AAV8VH99"/>
<evidence type="ECO:0000256" key="1">
    <source>
        <dbReference type="ARBA" id="ARBA00001968"/>
    </source>
</evidence>
<evidence type="ECO:0000313" key="5">
    <source>
        <dbReference type="EMBL" id="KAJ8913355.1"/>
    </source>
</evidence>
<evidence type="ECO:0000259" key="4">
    <source>
        <dbReference type="Pfam" id="PF13359"/>
    </source>
</evidence>
<reference evidence="5 6" key="1">
    <citation type="journal article" date="2023" name="Insect Mol. Biol.">
        <title>Genome sequencing provides insights into the evolution of gene families encoding plant cell wall-degrading enzymes in longhorned beetles.</title>
        <authorList>
            <person name="Shin N.R."/>
            <person name="Okamura Y."/>
            <person name="Kirsch R."/>
            <person name="Pauchet Y."/>
        </authorList>
    </citation>
    <scope>NUCLEOTIDE SEQUENCE [LARGE SCALE GENOMIC DNA]</scope>
    <source>
        <strain evidence="5">EAD_L_NR</strain>
    </source>
</reference>
<keyword evidence="6" id="KW-1185">Reference proteome</keyword>
<dbReference type="Proteomes" id="UP001159042">
    <property type="component" value="Unassembled WGS sequence"/>
</dbReference>